<dbReference type="KEGG" id="ota:OT_ostta10g02140"/>
<evidence type="ECO:0000256" key="4">
    <source>
        <dbReference type="ARBA" id="ARBA00023242"/>
    </source>
</evidence>
<evidence type="ECO:0000259" key="6">
    <source>
        <dbReference type="Pfam" id="PF03177"/>
    </source>
</evidence>
<dbReference type="GO" id="GO:0006405">
    <property type="term" value="P:RNA export from nucleus"/>
    <property type="evidence" value="ECO:0007669"/>
    <property type="project" value="TreeGrafter"/>
</dbReference>
<dbReference type="STRING" id="70448.A0A090MBE9"/>
<evidence type="ECO:0000256" key="2">
    <source>
        <dbReference type="ARBA" id="ARBA00007373"/>
    </source>
</evidence>
<dbReference type="GO" id="GO:0006606">
    <property type="term" value="P:protein import into nucleus"/>
    <property type="evidence" value="ECO:0007669"/>
    <property type="project" value="TreeGrafter"/>
</dbReference>
<proteinExistence type="inferred from homology"/>
<keyword evidence="4" id="KW-0539">Nucleus</keyword>
<organism evidence="8 9">
    <name type="scientific">Ostreococcus tauri</name>
    <name type="common">Marine green alga</name>
    <dbReference type="NCBI Taxonomy" id="70448"/>
    <lineage>
        <taxon>Eukaryota</taxon>
        <taxon>Viridiplantae</taxon>
        <taxon>Chlorophyta</taxon>
        <taxon>Mamiellophyceae</taxon>
        <taxon>Mamiellales</taxon>
        <taxon>Bathycoccaceae</taxon>
        <taxon>Ostreococcus</taxon>
    </lineage>
</organism>
<dbReference type="InParanoid" id="A0A090MBE9"/>
<evidence type="ECO:0000256" key="5">
    <source>
        <dbReference type="SAM" id="MobiDB-lite"/>
    </source>
</evidence>
<feature type="domain" description="Nucleoporin Nup133/Nup155-like N-terminal" evidence="7">
    <location>
        <begin position="67"/>
        <end position="538"/>
    </location>
</feature>
<sequence>MSDVARRLDGFDVVGDAGEALEDAAKTVSKLASDAEQADLVELLREAPREAYSFQNTGWPTDVVGLKTEELPGVVLERYNTRQSVCFCGVLPEISRAWASVDNTLFLWRLDVVDDVPVEYSGEEQAIVAVGLVKPRSGVFLEAISYVLVVATTVELVMVGLCLEDVGRELTLHPLQYSCPTDATIMNDIASTPDGRIFLAGADEALYELVYAQSDTWHSKRCKKVRHSQNLSSLLPSVLRLKGSDALRQVIVDDKRGILYTRSEQGVVVVYDVGASAKDAPRKVVEVKSIAQLAAQARGQGSMFASATSSVKRGAKLVHIAIVQPEESTVVTLVAICADGRRIYLTALPPARGYSYGVASGTGVSRQGPSRLSVVEQRDPPPQGGNQRGMTTAQALLNTTSRALEIEAGFYSSGVLLLSDATPNDSDARLILSNRDLALPPHLQLPPPTPPPSSGSGTRGLREVVTLQRLDGRCASSLGSLGEIPMPKSVREALDPPYPTGTLPEARVKSVGLLSELVTQYMCPRRTFVLMTNTGIVRFEKARPIDTLRSVLEKNIPEQIEEFFKSYGPIEAAAMCVALSVSGNESNAVILAAKRAFDDPRLTGEPNIAQDSYTANQENNGGSFNMGRAIVQPVLTFSSAQRGMYLFTARIMSSTWERAIIVPVRAPVQTTSNGGSRPLSPAMKIANKALGAVQAAARYMSEEPALRCSMDITLLKNLHERLIPLVAFLKQRRPRISSGANLSANKRRRVRSNGTELTALQEEERSLAALSALVSRTAQALSFISIIVADERFSRVADTLPSAVRKELSQLSLKKLVSTTQGARLAGALIEAMMSHIMAHARHSAEELATELQKGCPDFFGADSRTFYHARDLLQLARDARARKENALRDQYVNDAIALFMKVPTAGDLSSVCAELVDLRAFHGVTAVPLAAAAALEARAEEIRYASAAQPNVDMVDLQSCFEVTCTTIRGLATGRADSDAEPGSLSRVAAELPEDIRERGLVKILEQLQHVSGADSQDFMHRVFAELISVKRDGMLLSLPAAILEPYLASKSALTAAQQGGALTPGEARNLDLLARLYAARSLFGLAAQVDCSLAERRCANDETFTLDHRMALYERALSHARKSVDGGITNGLDASFCENVDSKIKLLDMQRRILGVCVERSRQAREAGSSNAPEETFVYELERELKQLSDLYNDFAKPCELWDICLEMLHFSQYHDPDGEIACDLWDKLLLKAAARAPSASTCVREACLAVRELGVKLFPSDVAFPVVHVALRLELMAAGLWGVPDVAVEAQSEDDYDSSEVSDALVVACKGLAEPVQRAYDKLLATPAQRMHDKRLSRVDALQTPRMRVRLLRSVYFVLQLWDQSLVPKSTAYGAYATGGHVRAAIGDLCVSYASESRRMQCPNEHIRASAEELAAAFDTFGRRLLA</sequence>
<feature type="domain" description="Nucleoporin Nup133/Nup155-like C-terminal" evidence="6">
    <location>
        <begin position="642"/>
        <end position="1294"/>
    </location>
</feature>
<gene>
    <name evidence="8" type="ORF">OT_ostta10g02140</name>
</gene>
<dbReference type="Gene3D" id="1.25.40.440">
    <property type="entry name" value="Nucleoporin, helical domain, central subdomain"/>
    <property type="match status" value="1"/>
</dbReference>
<evidence type="ECO:0000313" key="8">
    <source>
        <dbReference type="EMBL" id="CEF99389.1"/>
    </source>
</evidence>
<dbReference type="PANTHER" id="PTHR10350:SF6">
    <property type="entry name" value="NUCLEAR PORE COMPLEX PROTEIN NUP155"/>
    <property type="match status" value="1"/>
</dbReference>
<dbReference type="InterPro" id="IPR042537">
    <property type="entry name" value="Nucleoporin_Nup155_C_2"/>
</dbReference>
<comment type="similarity">
    <text evidence="2">Belongs to the non-repetitive/WGA-negative nucleoporin family.</text>
</comment>
<dbReference type="EMBL" id="CAID01000010">
    <property type="protein sequence ID" value="CEF99389.1"/>
    <property type="molecule type" value="Genomic_DNA"/>
</dbReference>
<dbReference type="InterPro" id="IPR004870">
    <property type="entry name" value="Nucleoporin_Nup155"/>
</dbReference>
<dbReference type="Gene3D" id="1.20.120.1880">
    <property type="entry name" value="Nucleoporin, helical C-terminal domain"/>
    <property type="match status" value="1"/>
</dbReference>
<dbReference type="Gene3D" id="1.20.58.1780">
    <property type="match status" value="1"/>
</dbReference>
<keyword evidence="9" id="KW-1185">Reference proteome</keyword>
<dbReference type="GO" id="GO:0036228">
    <property type="term" value="P:protein localization to nuclear inner membrane"/>
    <property type="evidence" value="ECO:0007669"/>
    <property type="project" value="TreeGrafter"/>
</dbReference>
<dbReference type="GO" id="GO:0044611">
    <property type="term" value="C:nuclear pore inner ring"/>
    <property type="evidence" value="ECO:0007669"/>
    <property type="project" value="TreeGrafter"/>
</dbReference>
<dbReference type="InterPro" id="IPR014908">
    <property type="entry name" value="Nucleoporin_Nup133/Nup155_N"/>
</dbReference>
<feature type="region of interest" description="Disordered" evidence="5">
    <location>
        <begin position="362"/>
        <end position="389"/>
    </location>
</feature>
<dbReference type="OrthoDB" id="338970at2759"/>
<dbReference type="GO" id="GO:0000972">
    <property type="term" value="P:transcription-dependent tethering of RNA polymerase II gene DNA at nuclear periphery"/>
    <property type="evidence" value="ECO:0007669"/>
    <property type="project" value="TreeGrafter"/>
</dbReference>
<keyword evidence="3" id="KW-0813">Transport</keyword>
<reference evidence="9" key="1">
    <citation type="journal article" date="2006" name="Proc. Natl. Acad. Sci. U.S.A.">
        <title>Genome analysis of the smallest free-living eukaryote Ostreococcus tauri unveils many unique features.</title>
        <authorList>
            <person name="Derelle E."/>
            <person name="Ferraz C."/>
            <person name="Rombauts S."/>
            <person name="Rouze P."/>
            <person name="Worden A.Z."/>
            <person name="Robbens S."/>
            <person name="Partensky F."/>
            <person name="Degroeve S."/>
            <person name="Echeynie S."/>
            <person name="Cooke R."/>
            <person name="Saeys Y."/>
            <person name="Wuyts J."/>
            <person name="Jabbari K."/>
            <person name="Bowler C."/>
            <person name="Panaud O."/>
            <person name="Piegu B."/>
            <person name="Ball S.G."/>
            <person name="Ral J.-P."/>
            <person name="Bouget F.-Y."/>
            <person name="Piganeau G."/>
            <person name="De Baets B."/>
            <person name="Picard A."/>
            <person name="Delseny M."/>
            <person name="Demaille J."/>
            <person name="Van de Peer Y."/>
            <person name="Moreau H."/>
        </authorList>
    </citation>
    <scope>NUCLEOTIDE SEQUENCE [LARGE SCALE GENOMIC DNA]</scope>
    <source>
        <strain evidence="9">OTTH 0595 / CCAP 157/2 / RCC745</strain>
    </source>
</reference>
<dbReference type="InterPro" id="IPR007187">
    <property type="entry name" value="Nucleoporin_Nup133/Nup155_C"/>
</dbReference>
<dbReference type="Pfam" id="PF08801">
    <property type="entry name" value="Nucleoporin_N"/>
    <property type="match status" value="1"/>
</dbReference>
<protein>
    <submittedName>
        <fullName evidence="8">Nucleoporin, Nup133/Nup155-like, C-terminal</fullName>
    </submittedName>
</protein>
<dbReference type="RefSeq" id="XP_022839812.1">
    <property type="nucleotide sequence ID" value="XM_022983179.1"/>
</dbReference>
<dbReference type="GeneID" id="9832186"/>
<evidence type="ECO:0000259" key="7">
    <source>
        <dbReference type="Pfam" id="PF08801"/>
    </source>
</evidence>
<accession>A0A090MBE9</accession>
<dbReference type="Gene3D" id="1.25.40.450">
    <property type="entry name" value="Nucleoporin, helical domain, N-terminal subdomain"/>
    <property type="match status" value="1"/>
</dbReference>
<evidence type="ECO:0000256" key="3">
    <source>
        <dbReference type="ARBA" id="ARBA00022448"/>
    </source>
</evidence>
<dbReference type="FunCoup" id="A0A090MBE9">
    <property type="interactions" value="1956"/>
</dbReference>
<dbReference type="Pfam" id="PF03177">
    <property type="entry name" value="Nucleoporin_C"/>
    <property type="match status" value="1"/>
</dbReference>
<reference evidence="8 9" key="2">
    <citation type="journal article" date="2014" name="BMC Genomics">
        <title>An improved genome of the model marine alga Ostreococcus tauri unfolds by assessing Illumina de novo assemblies.</title>
        <authorList>
            <person name="Blanc-Mathieu R."/>
            <person name="Verhelst B."/>
            <person name="Derelle E."/>
            <person name="Rombauts S."/>
            <person name="Bouget F.Y."/>
            <person name="Carre I."/>
            <person name="Chateau A."/>
            <person name="Eyre-Walker A."/>
            <person name="Grimsley N."/>
            <person name="Moreau H."/>
            <person name="Piegu B."/>
            <person name="Rivals E."/>
            <person name="Schackwitz W."/>
            <person name="Van de Peer Y."/>
            <person name="Piganeau G."/>
        </authorList>
    </citation>
    <scope>NUCLEOTIDE SEQUENCE [LARGE SCALE GENOMIC DNA]</scope>
    <source>
        <strain evidence="9">OTTH 0595 / CCAP 157/2 / RCC745</strain>
    </source>
</reference>
<dbReference type="InterPro" id="IPR042533">
    <property type="entry name" value="Nucleoporin_Nup155_C_1"/>
</dbReference>
<comment type="caution">
    <text evidence="8">The sequence shown here is derived from an EMBL/GenBank/DDBJ whole genome shotgun (WGS) entry which is preliminary data.</text>
</comment>
<evidence type="ECO:0000313" key="9">
    <source>
        <dbReference type="Proteomes" id="UP000009170"/>
    </source>
</evidence>
<dbReference type="PANTHER" id="PTHR10350">
    <property type="entry name" value="NUCLEAR PORE COMPLEX PROTEIN NUP155"/>
    <property type="match status" value="1"/>
</dbReference>
<dbReference type="GO" id="GO:0017056">
    <property type="term" value="F:structural constituent of nuclear pore"/>
    <property type="evidence" value="ECO:0007669"/>
    <property type="project" value="InterPro"/>
</dbReference>
<comment type="subcellular location">
    <subcellularLocation>
        <location evidence="1">Nucleus</location>
    </subcellularLocation>
</comment>
<dbReference type="Proteomes" id="UP000009170">
    <property type="component" value="Unassembled WGS sequence"/>
</dbReference>
<dbReference type="InterPro" id="IPR042538">
    <property type="entry name" value="Nucleoporin_Nup155_C_3"/>
</dbReference>
<name>A0A090MBE9_OSTTA</name>
<evidence type="ECO:0000256" key="1">
    <source>
        <dbReference type="ARBA" id="ARBA00004123"/>
    </source>
</evidence>